<feature type="region of interest" description="Disordered" evidence="1">
    <location>
        <begin position="1"/>
        <end position="33"/>
    </location>
</feature>
<dbReference type="AlphaFoldDB" id="A0A2K3MEY4"/>
<name>A0A2K3MEY4_TRIPR</name>
<protein>
    <submittedName>
        <fullName evidence="2">Uncharacterized protein</fullName>
    </submittedName>
</protein>
<gene>
    <name evidence="2" type="ORF">L195_g045418</name>
</gene>
<evidence type="ECO:0000313" key="2">
    <source>
        <dbReference type="EMBL" id="PNX89299.1"/>
    </source>
</evidence>
<accession>A0A2K3MEY4</accession>
<organism evidence="2 3">
    <name type="scientific">Trifolium pratense</name>
    <name type="common">Red clover</name>
    <dbReference type="NCBI Taxonomy" id="57577"/>
    <lineage>
        <taxon>Eukaryota</taxon>
        <taxon>Viridiplantae</taxon>
        <taxon>Streptophyta</taxon>
        <taxon>Embryophyta</taxon>
        <taxon>Tracheophyta</taxon>
        <taxon>Spermatophyta</taxon>
        <taxon>Magnoliopsida</taxon>
        <taxon>eudicotyledons</taxon>
        <taxon>Gunneridae</taxon>
        <taxon>Pentapetalae</taxon>
        <taxon>rosids</taxon>
        <taxon>fabids</taxon>
        <taxon>Fabales</taxon>
        <taxon>Fabaceae</taxon>
        <taxon>Papilionoideae</taxon>
        <taxon>50 kb inversion clade</taxon>
        <taxon>NPAAA clade</taxon>
        <taxon>Hologalegina</taxon>
        <taxon>IRL clade</taxon>
        <taxon>Trifolieae</taxon>
        <taxon>Trifolium</taxon>
    </lineage>
</organism>
<feature type="non-terminal residue" evidence="2">
    <location>
        <position position="33"/>
    </location>
</feature>
<evidence type="ECO:0000313" key="3">
    <source>
        <dbReference type="Proteomes" id="UP000236291"/>
    </source>
</evidence>
<reference evidence="2 3" key="1">
    <citation type="journal article" date="2014" name="Am. J. Bot.">
        <title>Genome assembly and annotation for red clover (Trifolium pratense; Fabaceae).</title>
        <authorList>
            <person name="Istvanek J."/>
            <person name="Jaros M."/>
            <person name="Krenek A."/>
            <person name="Repkova J."/>
        </authorList>
    </citation>
    <scope>NUCLEOTIDE SEQUENCE [LARGE SCALE GENOMIC DNA]</scope>
    <source>
        <strain evidence="3">cv. Tatra</strain>
        <tissue evidence="2">Young leaves</tissue>
    </source>
</reference>
<dbReference type="EMBL" id="ASHM01059347">
    <property type="protein sequence ID" value="PNX89299.1"/>
    <property type="molecule type" value="Genomic_DNA"/>
</dbReference>
<dbReference type="Proteomes" id="UP000236291">
    <property type="component" value="Unassembled WGS sequence"/>
</dbReference>
<evidence type="ECO:0000256" key="1">
    <source>
        <dbReference type="SAM" id="MobiDB-lite"/>
    </source>
</evidence>
<comment type="caution">
    <text evidence="2">The sequence shown here is derived from an EMBL/GenBank/DDBJ whole genome shotgun (WGS) entry which is preliminary data.</text>
</comment>
<reference evidence="2 3" key="2">
    <citation type="journal article" date="2017" name="Front. Plant Sci.">
        <title>Gene Classification and Mining of Molecular Markers Useful in Red Clover (Trifolium pratense) Breeding.</title>
        <authorList>
            <person name="Istvanek J."/>
            <person name="Dluhosova J."/>
            <person name="Dluhos P."/>
            <person name="Patkova L."/>
            <person name="Nedelnik J."/>
            <person name="Repkova J."/>
        </authorList>
    </citation>
    <scope>NUCLEOTIDE SEQUENCE [LARGE SCALE GENOMIC DNA]</scope>
    <source>
        <strain evidence="3">cv. Tatra</strain>
        <tissue evidence="2">Young leaves</tissue>
    </source>
</reference>
<proteinExistence type="predicted"/>
<sequence length="33" mass="3749">MEAPMARLPPIQRTSSIEREPRTLGIDQIQSAR</sequence>